<accession>A0A8J3DE60</accession>
<organism evidence="1 2">
    <name type="scientific">Cerasicoccus arenae</name>
    <dbReference type="NCBI Taxonomy" id="424488"/>
    <lineage>
        <taxon>Bacteria</taxon>
        <taxon>Pseudomonadati</taxon>
        <taxon>Verrucomicrobiota</taxon>
        <taxon>Opitutia</taxon>
        <taxon>Puniceicoccales</taxon>
        <taxon>Cerasicoccaceae</taxon>
        <taxon>Cerasicoccus</taxon>
    </lineage>
</organism>
<gene>
    <name evidence="1" type="ORF">GCM10007047_33450</name>
</gene>
<dbReference type="AlphaFoldDB" id="A0A8J3DE60"/>
<sequence>MNRSTFAYRHVEPPDEGALRLRILDLAAVRVRYGYRYLTVLLKREGWQVDPKRVSASIRLKGLI</sequence>
<protein>
    <recommendedName>
        <fullName evidence="3">Transposase</fullName>
    </recommendedName>
</protein>
<dbReference type="RefSeq" id="WP_189517429.1">
    <property type="nucleotide sequence ID" value="NZ_JBHLZG010000001.1"/>
</dbReference>
<name>A0A8J3DE60_9BACT</name>
<reference evidence="1" key="2">
    <citation type="submission" date="2020-09" db="EMBL/GenBank/DDBJ databases">
        <authorList>
            <person name="Sun Q."/>
            <person name="Kim S."/>
        </authorList>
    </citation>
    <scope>NUCLEOTIDE SEQUENCE</scope>
    <source>
        <strain evidence="1">KCTC 12870</strain>
    </source>
</reference>
<keyword evidence="2" id="KW-1185">Reference proteome</keyword>
<evidence type="ECO:0000313" key="2">
    <source>
        <dbReference type="Proteomes" id="UP000642829"/>
    </source>
</evidence>
<evidence type="ECO:0000313" key="1">
    <source>
        <dbReference type="EMBL" id="GHC13406.1"/>
    </source>
</evidence>
<reference evidence="1" key="1">
    <citation type="journal article" date="2014" name="Int. J. Syst. Evol. Microbiol.">
        <title>Complete genome sequence of Corynebacterium casei LMG S-19264T (=DSM 44701T), isolated from a smear-ripened cheese.</title>
        <authorList>
            <consortium name="US DOE Joint Genome Institute (JGI-PGF)"/>
            <person name="Walter F."/>
            <person name="Albersmeier A."/>
            <person name="Kalinowski J."/>
            <person name="Ruckert C."/>
        </authorList>
    </citation>
    <scope>NUCLEOTIDE SEQUENCE</scope>
    <source>
        <strain evidence="1">KCTC 12870</strain>
    </source>
</reference>
<evidence type="ECO:0008006" key="3">
    <source>
        <dbReference type="Google" id="ProtNLM"/>
    </source>
</evidence>
<comment type="caution">
    <text evidence="1">The sequence shown here is derived from an EMBL/GenBank/DDBJ whole genome shotgun (WGS) entry which is preliminary data.</text>
</comment>
<dbReference type="Proteomes" id="UP000642829">
    <property type="component" value="Unassembled WGS sequence"/>
</dbReference>
<dbReference type="EMBL" id="BMXG01000033">
    <property type="protein sequence ID" value="GHC13406.1"/>
    <property type="molecule type" value="Genomic_DNA"/>
</dbReference>
<proteinExistence type="predicted"/>